<accession>A0A7Y7BBW6</accession>
<organism evidence="4 5">
    <name type="scientific">Streptomyces morookaense</name>
    <name type="common">Streptoverticillium morookaense</name>
    <dbReference type="NCBI Taxonomy" id="1970"/>
    <lineage>
        <taxon>Bacteria</taxon>
        <taxon>Bacillati</taxon>
        <taxon>Actinomycetota</taxon>
        <taxon>Actinomycetes</taxon>
        <taxon>Kitasatosporales</taxon>
        <taxon>Streptomycetaceae</taxon>
        <taxon>Streptomyces</taxon>
    </lineage>
</organism>
<evidence type="ECO:0000256" key="1">
    <source>
        <dbReference type="SAM" id="MobiDB-lite"/>
    </source>
</evidence>
<name>A0A7Y7BBW6_STRMO</name>
<feature type="signal peptide" evidence="3">
    <location>
        <begin position="1"/>
        <end position="27"/>
    </location>
</feature>
<proteinExistence type="predicted"/>
<sequence length="311" mass="32392">MKLTRLSAAVAAAAMAPAVLFASPASAADGAQPPANSAPDKSSETKPQAEDGEAAKSAAKQDEDNRFAILRMLNGQPIGRGLEREANKALNGTPEDWRHFLEVGQYQARLEDDRVRVAQIMSRGGPAVQDAGSKALDDGGAEAIKEFLEKGQYAAQRIDDELRATQIMSAGGPAVKEAAEKALRGTYEDVKRFLETGQYEARKKDEAAEEAAKKKPAEDKKDAERPSNGDGHRKDDAGRDVAKPAQDSGKSSVKAASVKDTPAAASAKGGEMASTGADASVPWALGGGAAAVIAGAGMVVVARRRRAAEQG</sequence>
<dbReference type="RefSeq" id="WP_171087902.1">
    <property type="nucleotide sequence ID" value="NZ_BNBU01000011.1"/>
</dbReference>
<feature type="region of interest" description="Disordered" evidence="1">
    <location>
        <begin position="26"/>
        <end position="63"/>
    </location>
</feature>
<feature type="region of interest" description="Disordered" evidence="1">
    <location>
        <begin position="201"/>
        <end position="281"/>
    </location>
</feature>
<evidence type="ECO:0000313" key="5">
    <source>
        <dbReference type="Proteomes" id="UP000587462"/>
    </source>
</evidence>
<keyword evidence="5" id="KW-1185">Reference proteome</keyword>
<gene>
    <name evidence="4" type="ORF">HG542_32490</name>
</gene>
<evidence type="ECO:0000256" key="2">
    <source>
        <dbReference type="SAM" id="Phobius"/>
    </source>
</evidence>
<protein>
    <submittedName>
        <fullName evidence="4">ALF repeat-containing protein</fullName>
    </submittedName>
</protein>
<dbReference type="EMBL" id="JABBXF010000122">
    <property type="protein sequence ID" value="NVK82331.1"/>
    <property type="molecule type" value="Genomic_DNA"/>
</dbReference>
<feature type="chain" id="PRO_5031434144" evidence="3">
    <location>
        <begin position="28"/>
        <end position="311"/>
    </location>
</feature>
<keyword evidence="2" id="KW-0472">Membrane</keyword>
<evidence type="ECO:0000256" key="3">
    <source>
        <dbReference type="SAM" id="SignalP"/>
    </source>
</evidence>
<feature type="compositionally biased region" description="Basic and acidic residues" evidence="1">
    <location>
        <begin position="201"/>
        <end position="242"/>
    </location>
</feature>
<keyword evidence="3" id="KW-0732">Signal</keyword>
<dbReference type="Pfam" id="PF03752">
    <property type="entry name" value="ALF"/>
    <property type="match status" value="3"/>
</dbReference>
<keyword evidence="2" id="KW-0812">Transmembrane</keyword>
<dbReference type="InterPro" id="IPR005506">
    <property type="entry name" value="DUF312_ALF"/>
</dbReference>
<reference evidence="4 5" key="1">
    <citation type="submission" date="2020-04" db="EMBL/GenBank/DDBJ databases">
        <title>Draft Genome Sequence of Streptomyces morookaense DSM 40503, an 8-azaguanine-producing strain.</title>
        <authorList>
            <person name="Qi J."/>
            <person name="Gao J.-M."/>
        </authorList>
    </citation>
    <scope>NUCLEOTIDE SEQUENCE [LARGE SCALE GENOMIC DNA]</scope>
    <source>
        <strain evidence="4 5">DSM 40503</strain>
    </source>
</reference>
<dbReference type="AlphaFoldDB" id="A0A7Y7BBW6"/>
<keyword evidence="2" id="KW-1133">Transmembrane helix</keyword>
<dbReference type="NCBIfam" id="TIGR01167">
    <property type="entry name" value="LPXTG_anchor"/>
    <property type="match status" value="1"/>
</dbReference>
<feature type="transmembrane region" description="Helical" evidence="2">
    <location>
        <begin position="281"/>
        <end position="302"/>
    </location>
</feature>
<comment type="caution">
    <text evidence="4">The sequence shown here is derived from an EMBL/GenBank/DDBJ whole genome shotgun (WGS) entry which is preliminary data.</text>
</comment>
<feature type="compositionally biased region" description="Low complexity" evidence="1">
    <location>
        <begin position="250"/>
        <end position="259"/>
    </location>
</feature>
<dbReference type="Proteomes" id="UP000587462">
    <property type="component" value="Unassembled WGS sequence"/>
</dbReference>
<evidence type="ECO:0000313" key="4">
    <source>
        <dbReference type="EMBL" id="NVK82331.1"/>
    </source>
</evidence>